<evidence type="ECO:0000256" key="12">
    <source>
        <dbReference type="SAM" id="SignalP"/>
    </source>
</evidence>
<evidence type="ECO:0000256" key="6">
    <source>
        <dbReference type="ARBA" id="ARBA00023077"/>
    </source>
</evidence>
<dbReference type="PANTHER" id="PTHR30069">
    <property type="entry name" value="TONB-DEPENDENT OUTER MEMBRANE RECEPTOR"/>
    <property type="match status" value="1"/>
</dbReference>
<feature type="chain" id="PRO_5028192617" evidence="12">
    <location>
        <begin position="22"/>
        <end position="619"/>
    </location>
</feature>
<evidence type="ECO:0000256" key="10">
    <source>
        <dbReference type="PROSITE-ProRule" id="PRU01360"/>
    </source>
</evidence>
<evidence type="ECO:0000256" key="11">
    <source>
        <dbReference type="RuleBase" id="RU003357"/>
    </source>
</evidence>
<dbReference type="PROSITE" id="PS52016">
    <property type="entry name" value="TONB_DEPENDENT_REC_3"/>
    <property type="match status" value="1"/>
</dbReference>
<proteinExistence type="inferred from homology"/>
<dbReference type="InterPro" id="IPR000531">
    <property type="entry name" value="Beta-barrel_TonB"/>
</dbReference>
<evidence type="ECO:0000256" key="8">
    <source>
        <dbReference type="ARBA" id="ARBA00023170"/>
    </source>
</evidence>
<dbReference type="GO" id="GO:0044718">
    <property type="term" value="P:siderophore transmembrane transport"/>
    <property type="evidence" value="ECO:0007669"/>
    <property type="project" value="TreeGrafter"/>
</dbReference>
<dbReference type="Gene3D" id="2.40.170.20">
    <property type="entry name" value="TonB-dependent receptor, beta-barrel domain"/>
    <property type="match status" value="1"/>
</dbReference>
<evidence type="ECO:0000259" key="14">
    <source>
        <dbReference type="Pfam" id="PF07715"/>
    </source>
</evidence>
<keyword evidence="2 10" id="KW-0813">Transport</keyword>
<evidence type="ECO:0000259" key="13">
    <source>
        <dbReference type="Pfam" id="PF00593"/>
    </source>
</evidence>
<evidence type="ECO:0000256" key="4">
    <source>
        <dbReference type="ARBA" id="ARBA00022692"/>
    </source>
</evidence>
<dbReference type="Pfam" id="PF07715">
    <property type="entry name" value="Plug"/>
    <property type="match status" value="1"/>
</dbReference>
<dbReference type="InterPro" id="IPR036942">
    <property type="entry name" value="Beta-barrel_TonB_sf"/>
</dbReference>
<evidence type="ECO:0000313" key="15">
    <source>
        <dbReference type="EMBL" id="CAA6799348.1"/>
    </source>
</evidence>
<keyword evidence="6 11" id="KW-0798">TonB box</keyword>
<feature type="domain" description="TonB-dependent receptor-like beta-barrel" evidence="13">
    <location>
        <begin position="183"/>
        <end position="593"/>
    </location>
</feature>
<feature type="signal peptide" evidence="12">
    <location>
        <begin position="1"/>
        <end position="21"/>
    </location>
</feature>
<feature type="domain" description="TonB-dependent receptor plug" evidence="14">
    <location>
        <begin position="40"/>
        <end position="147"/>
    </location>
</feature>
<dbReference type="InterPro" id="IPR037066">
    <property type="entry name" value="Plug_dom_sf"/>
</dbReference>
<dbReference type="EMBL" id="CACVAP010000017">
    <property type="protein sequence ID" value="CAA6799348.1"/>
    <property type="molecule type" value="Genomic_DNA"/>
</dbReference>
<dbReference type="AlphaFoldDB" id="A0A6S6RVY4"/>
<evidence type="ECO:0000256" key="9">
    <source>
        <dbReference type="ARBA" id="ARBA00023237"/>
    </source>
</evidence>
<comment type="similarity">
    <text evidence="10 11">Belongs to the TonB-dependent receptor family.</text>
</comment>
<dbReference type="SUPFAM" id="SSF56935">
    <property type="entry name" value="Porins"/>
    <property type="match status" value="1"/>
</dbReference>
<dbReference type="GO" id="GO:0009279">
    <property type="term" value="C:cell outer membrane"/>
    <property type="evidence" value="ECO:0007669"/>
    <property type="project" value="UniProtKB-SubCell"/>
</dbReference>
<evidence type="ECO:0000256" key="5">
    <source>
        <dbReference type="ARBA" id="ARBA00022729"/>
    </source>
</evidence>
<evidence type="ECO:0000256" key="1">
    <source>
        <dbReference type="ARBA" id="ARBA00004571"/>
    </source>
</evidence>
<keyword evidence="8 15" id="KW-0675">Receptor</keyword>
<protein>
    <submittedName>
        <fullName evidence="15">Outer membrane vitamin B12 receptor BtuB</fullName>
    </submittedName>
</protein>
<dbReference type="GO" id="GO:0015344">
    <property type="term" value="F:siderophore uptake transmembrane transporter activity"/>
    <property type="evidence" value="ECO:0007669"/>
    <property type="project" value="TreeGrafter"/>
</dbReference>
<keyword evidence="7 10" id="KW-0472">Membrane</keyword>
<dbReference type="PANTHER" id="PTHR30069:SF29">
    <property type="entry name" value="HEMOGLOBIN AND HEMOGLOBIN-HAPTOGLOBIN-BINDING PROTEIN 1-RELATED"/>
    <property type="match status" value="1"/>
</dbReference>
<evidence type="ECO:0000256" key="3">
    <source>
        <dbReference type="ARBA" id="ARBA00022452"/>
    </source>
</evidence>
<reference evidence="15" key="1">
    <citation type="submission" date="2020-01" db="EMBL/GenBank/DDBJ databases">
        <authorList>
            <person name="Meier V. D."/>
            <person name="Meier V D."/>
        </authorList>
    </citation>
    <scope>NUCLEOTIDE SEQUENCE</scope>
    <source>
        <strain evidence="15">HLG_WM_MAG_06</strain>
    </source>
</reference>
<comment type="subcellular location">
    <subcellularLocation>
        <location evidence="1 10">Cell outer membrane</location>
        <topology evidence="1 10">Multi-pass membrane protein</topology>
    </subcellularLocation>
</comment>
<dbReference type="InterPro" id="IPR039426">
    <property type="entry name" value="TonB-dep_rcpt-like"/>
</dbReference>
<keyword evidence="3 10" id="KW-1134">Transmembrane beta strand</keyword>
<dbReference type="Gene3D" id="2.170.130.10">
    <property type="entry name" value="TonB-dependent receptor, plug domain"/>
    <property type="match status" value="1"/>
</dbReference>
<evidence type="ECO:0000256" key="2">
    <source>
        <dbReference type="ARBA" id="ARBA00022448"/>
    </source>
</evidence>
<dbReference type="CDD" id="cd01347">
    <property type="entry name" value="ligand_gated_channel"/>
    <property type="match status" value="1"/>
</dbReference>
<dbReference type="Pfam" id="PF00593">
    <property type="entry name" value="TonB_dep_Rec_b-barrel"/>
    <property type="match status" value="1"/>
</dbReference>
<sequence>MHTTIKLSLLTTLLLNTHLIAGETLDEITVTSATKTSQKLSDVTSNINVITAQEIEERHYTTVNEALNALAGVSFTSNGGLGATSSIKIRGFDNSKVLVIVDGIRYNDISSSAGATFGHLMASDIESIEVLKGAQSGVWGADAAAGVINVITKGAKEGLNFHATQEFGSFKSLSTNVGGSYKNDNFYIKASHNVVDSDSFTSQAPEGEELDKFEDDGYNNKTSNLKAGFNITPTNKIDISHTVIDSQKSYDQSVYEGIFPNSTLNRTASANSQAVSHNKATLSSINFNHIDSFNEVDVYAKKSDFKRNNPQEFTSLYEGEVKEYGLKSKIPYLKESFVLWGGDYKKFEDKGSINKSFTNKAVFVTNYNKFNNVLGGDAIITESLRHDMYDEFDNETTGKIGLKYSPNYLKGFSTALNYGTAYNVPSSFQLYSFYGNPDMKPEITKGYDVNIAYKDLSLTYFNNEIEDIIDYDFSTKKYANVQEKSKLKGFEAEYSTTIADTVGLTLGYSKIDAKDHNGNDLQRRINESVKFALDYYATDDLHLGINGQYIGEREDTDFATYATVETGKYTVANFTANYEVDKHMSVYGKVDNITDKEYQTVYGYAASPRAVYAGIKLTY</sequence>
<gene>
    <name evidence="15" type="ORF">HELGO_WM11509</name>
</gene>
<dbReference type="InterPro" id="IPR012910">
    <property type="entry name" value="Plug_dom"/>
</dbReference>
<keyword evidence="5 12" id="KW-0732">Signal</keyword>
<keyword evidence="4 10" id="KW-0812">Transmembrane</keyword>
<evidence type="ECO:0000256" key="7">
    <source>
        <dbReference type="ARBA" id="ARBA00023136"/>
    </source>
</evidence>
<name>A0A6S6RVY4_9BACT</name>
<accession>A0A6S6RVY4</accession>
<keyword evidence="9 10" id="KW-0998">Cell outer membrane</keyword>
<organism evidence="15">
    <name type="scientific">uncultured Sulfurovum sp</name>
    <dbReference type="NCBI Taxonomy" id="269237"/>
    <lineage>
        <taxon>Bacteria</taxon>
        <taxon>Pseudomonadati</taxon>
        <taxon>Campylobacterota</taxon>
        <taxon>Epsilonproteobacteria</taxon>
        <taxon>Campylobacterales</taxon>
        <taxon>Sulfurovaceae</taxon>
        <taxon>Sulfurovum</taxon>
        <taxon>environmental samples</taxon>
    </lineage>
</organism>